<dbReference type="EMBL" id="CP108253">
    <property type="protein sequence ID" value="WTU45136.1"/>
    <property type="molecule type" value="Genomic_DNA"/>
</dbReference>
<protein>
    <submittedName>
        <fullName evidence="3">Uncharacterized protein</fullName>
    </submittedName>
</protein>
<reference evidence="3" key="1">
    <citation type="submission" date="2022-10" db="EMBL/GenBank/DDBJ databases">
        <title>The complete genomes of actinobacterial strains from the NBC collection.</title>
        <authorList>
            <person name="Joergensen T.S."/>
            <person name="Alvarez Arevalo M."/>
            <person name="Sterndorff E.B."/>
            <person name="Faurdal D."/>
            <person name="Vuksanovic O."/>
            <person name="Mourched A.-S."/>
            <person name="Charusanti P."/>
            <person name="Shaw S."/>
            <person name="Blin K."/>
            <person name="Weber T."/>
        </authorList>
    </citation>
    <scope>NUCLEOTIDE SEQUENCE</scope>
    <source>
        <strain evidence="3">NBC_00060</strain>
    </source>
</reference>
<dbReference type="AlphaFoldDB" id="A0AAU2HDX3"/>
<organism evidence="3">
    <name type="scientific">Streptomyces sp. NBC_00060</name>
    <dbReference type="NCBI Taxonomy" id="2975636"/>
    <lineage>
        <taxon>Bacteria</taxon>
        <taxon>Bacillati</taxon>
        <taxon>Actinomycetota</taxon>
        <taxon>Actinomycetes</taxon>
        <taxon>Kitasatosporales</taxon>
        <taxon>Streptomycetaceae</taxon>
        <taxon>Streptomyces</taxon>
    </lineage>
</organism>
<gene>
    <name evidence="2" type="ORF">OHV25_00780</name>
    <name evidence="3" type="ORF">OHV25_39060</name>
</gene>
<evidence type="ECO:0000313" key="2">
    <source>
        <dbReference type="EMBL" id="WTU38222.1"/>
    </source>
</evidence>
<evidence type="ECO:0000313" key="3">
    <source>
        <dbReference type="EMBL" id="WTU45136.1"/>
    </source>
</evidence>
<feature type="region of interest" description="Disordered" evidence="1">
    <location>
        <begin position="1"/>
        <end position="41"/>
    </location>
</feature>
<name>A0AAU2HDX3_9ACTN</name>
<sequence>MCSTIAGNPKDKAKQIDLANQRFTSPTHPSGFGKAKATKIN</sequence>
<proteinExistence type="predicted"/>
<evidence type="ECO:0000256" key="1">
    <source>
        <dbReference type="SAM" id="MobiDB-lite"/>
    </source>
</evidence>
<accession>A0AAU2HDX3</accession>
<dbReference type="EMBL" id="CP108253">
    <property type="protein sequence ID" value="WTU38222.1"/>
    <property type="molecule type" value="Genomic_DNA"/>
</dbReference>